<organism evidence="2 3">
    <name type="scientific">Streptomyces xinghaiensis</name>
    <dbReference type="NCBI Taxonomy" id="1038928"/>
    <lineage>
        <taxon>Bacteria</taxon>
        <taxon>Bacillati</taxon>
        <taxon>Actinomycetota</taxon>
        <taxon>Actinomycetes</taxon>
        <taxon>Kitasatosporales</taxon>
        <taxon>Streptomycetaceae</taxon>
        <taxon>Streptomyces</taxon>
    </lineage>
</organism>
<dbReference type="RefSeq" id="WP_050364426.1">
    <property type="nucleotide sequence ID" value="NZ_CP134822.1"/>
</dbReference>
<proteinExistence type="predicted"/>
<dbReference type="AlphaFoldDB" id="A0A3R7F9L9"/>
<evidence type="ECO:0000256" key="1">
    <source>
        <dbReference type="SAM" id="MobiDB-lite"/>
    </source>
</evidence>
<evidence type="ECO:0000313" key="2">
    <source>
        <dbReference type="EMBL" id="RKM93534.1"/>
    </source>
</evidence>
<dbReference type="Gene3D" id="1.10.1780.10">
    <property type="entry name" value="Clp, N-terminal domain"/>
    <property type="match status" value="1"/>
</dbReference>
<dbReference type="OrthoDB" id="4328726at2"/>
<comment type="caution">
    <text evidence="2">The sequence shown here is derived from an EMBL/GenBank/DDBJ whole genome shotgun (WGS) entry which is preliminary data.</text>
</comment>
<protein>
    <submittedName>
        <fullName evidence="2">Peptidase</fullName>
    </submittedName>
</protein>
<dbReference type="EMBL" id="JNAD02000010">
    <property type="protein sequence ID" value="RKM93534.1"/>
    <property type="molecule type" value="Genomic_DNA"/>
</dbReference>
<reference evidence="2 3" key="1">
    <citation type="journal article" date="2014" name="Genome Announc.">
        <title>Draft Genome Sequence of Streptomyces fradiae ATCC 19609, a Strain Highly Sensitive to Antibiotics.</title>
        <authorList>
            <person name="Bekker O.B."/>
            <person name="Klimina K.M."/>
            <person name="Vatlin A.A."/>
            <person name="Zakharevich N.V."/>
            <person name="Kasianov A.S."/>
            <person name="Danilenko V.N."/>
        </authorList>
    </citation>
    <scope>NUCLEOTIDE SEQUENCE [LARGE SCALE GENOMIC DNA]</scope>
    <source>
        <strain evidence="2 3">ATCC 19609</strain>
    </source>
</reference>
<dbReference type="Proteomes" id="UP000028058">
    <property type="component" value="Unassembled WGS sequence"/>
</dbReference>
<keyword evidence="3" id="KW-1185">Reference proteome</keyword>
<accession>A0A3R7F9L9</accession>
<gene>
    <name evidence="2" type="ORF">SFRA_020300</name>
</gene>
<sequence length="183" mass="19374">MHNRTSQTASTCPLRSNRPPGPTGFRVEPASVASGARRRAVRDGDRQTDTAHLLHSLLEYDPDVRAAFDGGPAQVLRLRGYLAQRSIGYGLRWRGAAEGSEAPFRPRAGGATPLSPAAAAAVEGALTRARARGADRATGTDLLAALAADRECRAVEVLRRVGVDPERLVARLELECGAVRDGG</sequence>
<feature type="compositionally biased region" description="Polar residues" evidence="1">
    <location>
        <begin position="1"/>
        <end position="14"/>
    </location>
</feature>
<dbReference type="InterPro" id="IPR036628">
    <property type="entry name" value="Clp_N_dom_sf"/>
</dbReference>
<evidence type="ECO:0000313" key="3">
    <source>
        <dbReference type="Proteomes" id="UP000028058"/>
    </source>
</evidence>
<feature type="region of interest" description="Disordered" evidence="1">
    <location>
        <begin position="1"/>
        <end position="48"/>
    </location>
</feature>
<name>A0A3R7F9L9_9ACTN</name>